<dbReference type="PANTHER" id="PTHR34322:SF2">
    <property type="entry name" value="TRANSPOSASE IS200-LIKE DOMAIN-CONTAINING PROTEIN"/>
    <property type="match status" value="1"/>
</dbReference>
<dbReference type="PANTHER" id="PTHR34322">
    <property type="entry name" value="TRANSPOSASE, Y1_TNP DOMAIN-CONTAINING"/>
    <property type="match status" value="1"/>
</dbReference>
<dbReference type="GO" id="GO:0006313">
    <property type="term" value="P:DNA transposition"/>
    <property type="evidence" value="ECO:0007669"/>
    <property type="project" value="InterPro"/>
</dbReference>
<dbReference type="InterPro" id="IPR002686">
    <property type="entry name" value="Transposase_17"/>
</dbReference>
<dbReference type="SMART" id="SM01321">
    <property type="entry name" value="Y1_Tnp"/>
    <property type="match status" value="1"/>
</dbReference>
<dbReference type="GO" id="GO:0004803">
    <property type="term" value="F:transposase activity"/>
    <property type="evidence" value="ECO:0007669"/>
    <property type="project" value="InterPro"/>
</dbReference>
<dbReference type="GO" id="GO:0003677">
    <property type="term" value="F:DNA binding"/>
    <property type="evidence" value="ECO:0007669"/>
    <property type="project" value="InterPro"/>
</dbReference>
<dbReference type="AlphaFoldDB" id="A0A2V1GXZ0"/>
<keyword evidence="3" id="KW-1185">Reference proteome</keyword>
<dbReference type="SUPFAM" id="SSF143422">
    <property type="entry name" value="Transposase IS200-like"/>
    <property type="match status" value="1"/>
</dbReference>
<dbReference type="Gene3D" id="3.30.70.1290">
    <property type="entry name" value="Transposase IS200-like"/>
    <property type="match status" value="1"/>
</dbReference>
<name>A0A2V1GXZ0_9GAMM</name>
<evidence type="ECO:0000313" key="3">
    <source>
        <dbReference type="Proteomes" id="UP000244906"/>
    </source>
</evidence>
<dbReference type="RefSeq" id="WP_116685533.1">
    <property type="nucleotide sequence ID" value="NZ_CAWNYD010000001.1"/>
</dbReference>
<gene>
    <name evidence="2" type="ORF">DC094_02670</name>
</gene>
<sequence length="366" mass="42991">MPSPRAILYDPKENPFLHVISRCVRRGWLCGEDPTLLKKHRKNYDHRRQWIVDRLSQAFAVDIAAYAVMSNHYHLVVFVDVERAKNWNIKQVLLQYCKVFEAHPWVKDYLDPDKFHTLTQIQIQWVEETADTIYRKRLYSISWFMRSINEPLARMANAEDQCKGRFWEGRFKAQALLDQQALLTCMAYVDLNPLRAGIAQTPESSNYTSVQARLETELAESNLRRNKSPKNRKNKKCRYDYNFARLKPFVDSKVQPNINIKDQVHSLPFKLKDYLELVDASARMARNDKKYHMDSFLPPIFERLNIETEALWWATTMSGRSKVMASAWQFAYAIGDAVSLKQFRQRVKQQTEDWRAQQAAGDQPPP</sequence>
<proteinExistence type="predicted"/>
<dbReference type="InterPro" id="IPR036515">
    <property type="entry name" value="Transposase_17_sf"/>
</dbReference>
<reference evidence="2 3" key="1">
    <citation type="submission" date="2018-04" db="EMBL/GenBank/DDBJ databases">
        <title>Thalassorhabdus spongiae gen. nov., sp. nov., isolated from a marine sponge in South-West Iceland.</title>
        <authorList>
            <person name="Knobloch S."/>
            <person name="Daussin A."/>
            <person name="Johannsson R."/>
            <person name="Marteinsson V.T."/>
        </authorList>
    </citation>
    <scope>NUCLEOTIDE SEQUENCE [LARGE SCALE GENOMIC DNA]</scope>
    <source>
        <strain evidence="2 3">Hp12</strain>
    </source>
</reference>
<evidence type="ECO:0000313" key="2">
    <source>
        <dbReference type="EMBL" id="PVZ71944.1"/>
    </source>
</evidence>
<protein>
    <submittedName>
        <fullName evidence="2">Transposase</fullName>
    </submittedName>
</protein>
<dbReference type="EMBL" id="QDDL01000001">
    <property type="protein sequence ID" value="PVZ71944.1"/>
    <property type="molecule type" value="Genomic_DNA"/>
</dbReference>
<comment type="caution">
    <text evidence="2">The sequence shown here is derived from an EMBL/GenBank/DDBJ whole genome shotgun (WGS) entry which is preliminary data.</text>
</comment>
<dbReference type="OrthoDB" id="9814067at2"/>
<evidence type="ECO:0000259" key="1">
    <source>
        <dbReference type="SMART" id="SM01321"/>
    </source>
</evidence>
<organism evidence="2 3">
    <name type="scientific">Pelagibaculum spongiae</name>
    <dbReference type="NCBI Taxonomy" id="2080658"/>
    <lineage>
        <taxon>Bacteria</taxon>
        <taxon>Pseudomonadati</taxon>
        <taxon>Pseudomonadota</taxon>
        <taxon>Gammaproteobacteria</taxon>
        <taxon>Oceanospirillales</taxon>
        <taxon>Pelagibaculum</taxon>
    </lineage>
</organism>
<dbReference type="Proteomes" id="UP000244906">
    <property type="component" value="Unassembled WGS sequence"/>
</dbReference>
<accession>A0A2V1GXZ0</accession>
<feature type="domain" description="Transposase IS200-like" evidence="1">
    <location>
        <begin position="12"/>
        <end position="192"/>
    </location>
</feature>